<dbReference type="Pfam" id="PF07237">
    <property type="entry name" value="DUF1428"/>
    <property type="match status" value="1"/>
</dbReference>
<name>A0AAU8G9T6_9CHLR</name>
<evidence type="ECO:0000313" key="1">
    <source>
        <dbReference type="EMBL" id="XCH33234.1"/>
    </source>
</evidence>
<organism evidence="1">
    <name type="scientific">Dehalogenimonas sp. 4OHTPN</name>
    <dbReference type="NCBI Taxonomy" id="3166643"/>
    <lineage>
        <taxon>Bacteria</taxon>
        <taxon>Bacillati</taxon>
        <taxon>Chloroflexota</taxon>
        <taxon>Dehalococcoidia</taxon>
        <taxon>Dehalococcoidales</taxon>
        <taxon>Dehalococcoidaceae</taxon>
        <taxon>Dehalogenimonas</taxon>
    </lineage>
</organism>
<dbReference type="SUPFAM" id="SSF54909">
    <property type="entry name" value="Dimeric alpha+beta barrel"/>
    <property type="match status" value="1"/>
</dbReference>
<dbReference type="AlphaFoldDB" id="A0AAU8G9T6"/>
<dbReference type="InterPro" id="IPR011008">
    <property type="entry name" value="Dimeric_a/b-barrel"/>
</dbReference>
<dbReference type="Gene3D" id="3.30.70.100">
    <property type="match status" value="1"/>
</dbReference>
<dbReference type="RefSeq" id="WP_353714476.1">
    <property type="nucleotide sequence ID" value="NZ_CP159307.1"/>
</dbReference>
<dbReference type="PIRSF" id="PIRSF007028">
    <property type="entry name" value="UCP007028"/>
    <property type="match status" value="1"/>
</dbReference>
<accession>A0AAU8G9T6</accession>
<gene>
    <name evidence="1" type="ORF">ABV300_08805</name>
</gene>
<dbReference type="EMBL" id="CP159307">
    <property type="protein sequence ID" value="XCH33234.1"/>
    <property type="molecule type" value="Genomic_DNA"/>
</dbReference>
<dbReference type="InterPro" id="IPR009874">
    <property type="entry name" value="DUF1428"/>
</dbReference>
<reference evidence="1" key="1">
    <citation type="submission" date="2024-06" db="EMBL/GenBank/DDBJ databases">
        <title>A Novel Isolate, Dehalogenimonas sp. Strain 4OHTPN, Dechlorinates Aromatic 4 Hydroxy chlorothalonil by a Novel Reductive Dehalogenase.</title>
        <authorList>
            <person name="Liu G."/>
        </authorList>
    </citation>
    <scope>NUCLEOTIDE SEQUENCE</scope>
    <source>
        <strain evidence="1">4OHTPN</strain>
    </source>
</reference>
<sequence length="127" mass="14284">MRYVDGFVIVVPEGKLPAYRKMAEEAGKVWKKYGALEYVETIGDDLNPKLPEGTPPEMVGITFPKMAGAKPGDTVVFSYIVFKSRQDRDEVNAKVMKDPFMNAPEQQQMPYDMKRAAYGGFRVIVEA</sequence>
<proteinExistence type="predicted"/>
<protein>
    <submittedName>
        <fullName evidence="1">DUF1428 domain-containing protein</fullName>
    </submittedName>
</protein>